<evidence type="ECO:0000313" key="5">
    <source>
        <dbReference type="Proteomes" id="UP001597180"/>
    </source>
</evidence>
<dbReference type="SUPFAM" id="SSF50475">
    <property type="entry name" value="FMN-binding split barrel"/>
    <property type="match status" value="1"/>
</dbReference>
<dbReference type="InterPro" id="IPR049383">
    <property type="entry name" value="UbiD-like_N"/>
</dbReference>
<dbReference type="Pfam" id="PF20695">
    <property type="entry name" value="UbiD_N"/>
    <property type="match status" value="1"/>
</dbReference>
<evidence type="ECO:0000259" key="2">
    <source>
        <dbReference type="Pfam" id="PF20695"/>
    </source>
</evidence>
<dbReference type="InterPro" id="IPR002830">
    <property type="entry name" value="UbiD"/>
</dbReference>
<dbReference type="RefSeq" id="WP_345587517.1">
    <property type="nucleotide sequence ID" value="NZ_BAABJG010000010.1"/>
</dbReference>
<dbReference type="GO" id="GO:0016829">
    <property type="term" value="F:lyase activity"/>
    <property type="evidence" value="ECO:0007669"/>
    <property type="project" value="UniProtKB-KW"/>
</dbReference>
<dbReference type="Proteomes" id="UP001597180">
    <property type="component" value="Unassembled WGS sequence"/>
</dbReference>
<dbReference type="InterPro" id="IPR049381">
    <property type="entry name" value="UbiD-like_C"/>
</dbReference>
<keyword evidence="4" id="KW-0456">Lyase</keyword>
<dbReference type="EC" id="4.1.1.-" evidence="4"/>
<protein>
    <submittedName>
        <fullName evidence="4">UbiD family decarboxylase</fullName>
        <ecNumber evidence="4">4.1.1.-</ecNumber>
    </submittedName>
</protein>
<reference evidence="5" key="1">
    <citation type="journal article" date="2019" name="Int. J. Syst. Evol. Microbiol.">
        <title>The Global Catalogue of Microorganisms (GCM) 10K type strain sequencing project: providing services to taxonomists for standard genome sequencing and annotation.</title>
        <authorList>
            <consortium name="The Broad Institute Genomics Platform"/>
            <consortium name="The Broad Institute Genome Sequencing Center for Infectious Disease"/>
            <person name="Wu L."/>
            <person name="Ma J."/>
        </authorList>
    </citation>
    <scope>NUCLEOTIDE SEQUENCE [LARGE SCALE GENOMIC DNA]</scope>
    <source>
        <strain evidence="5">CCUG 53270</strain>
    </source>
</reference>
<gene>
    <name evidence="4" type="ORF">ACFQ4B_31905</name>
</gene>
<dbReference type="PANTHER" id="PTHR30108:SF17">
    <property type="entry name" value="FERULIC ACID DECARBOXYLASE 1"/>
    <property type="match status" value="1"/>
</dbReference>
<keyword evidence="5" id="KW-1185">Reference proteome</keyword>
<dbReference type="Gene3D" id="3.40.1670.10">
    <property type="entry name" value="UbiD C-terminal domain-like"/>
    <property type="match status" value="1"/>
</dbReference>
<dbReference type="Pfam" id="PF20696">
    <property type="entry name" value="UbiD_C"/>
    <property type="match status" value="1"/>
</dbReference>
<accession>A0ABW3UYJ7</accession>
<dbReference type="PANTHER" id="PTHR30108">
    <property type="entry name" value="3-OCTAPRENYL-4-HYDROXYBENZOATE CARBOXY-LYASE-RELATED"/>
    <property type="match status" value="1"/>
</dbReference>
<dbReference type="SUPFAM" id="SSF143968">
    <property type="entry name" value="UbiD C-terminal domain-like"/>
    <property type="match status" value="1"/>
</dbReference>
<evidence type="ECO:0000259" key="1">
    <source>
        <dbReference type="Pfam" id="PF01977"/>
    </source>
</evidence>
<sequence length="464" mass="51099">MIANSLRSWLQHMNESGQLAVVDKHVSTEFEIAALTKQYDGVKPVFFPKVSGYTTSAVAGIASTRSHFAQALGCREEEMIPKFLEAIDHPLPTEPVSSEEAPVHEVVIDTDIDLLKLFPIPIHQEKDSGPYISAGLAIVRDPETGNQNVSIHRLQVSGPNRLGALILPRHTFNFYKKMEEKGLPLEIAIVIGVDPILMLASQAIAPLGQDELEIAGALKNAPIPVVRCKTVNIDVPAHAEIVLEGKILPKVREPEGPFGEFPAYYGAKSNKEVIEIHCVTHRKDPIYQTCLAGSDENLLLGGIPREASLLRSLKNTVPTVRNVHLTKGGKCRFHMVVSMKKRNEGEAKNVILAAFAGHYDVKKVIVVDEEIDIFDMDQVDWCLATRFQAEHDLVVVHRALGSKLDPSTDNGVGSKMGFDCTVPLSAAPNDYEVTRIPNFAEYVQNAVVTDRLPQQIVDRYFGNN</sequence>
<feature type="domain" description="3-octaprenyl-4-hydroxybenzoate carboxy-lyase-like N-terminal" evidence="2">
    <location>
        <begin position="11"/>
        <end position="87"/>
    </location>
</feature>
<comment type="caution">
    <text evidence="4">The sequence shown here is derived from an EMBL/GenBank/DDBJ whole genome shotgun (WGS) entry which is preliminary data.</text>
</comment>
<proteinExistence type="predicted"/>
<feature type="domain" description="3-octaprenyl-4-hydroxybenzoate carboxy-lyase-like C-terminal" evidence="3">
    <location>
        <begin position="300"/>
        <end position="420"/>
    </location>
</feature>
<evidence type="ECO:0000313" key="4">
    <source>
        <dbReference type="EMBL" id="MFD1224725.1"/>
    </source>
</evidence>
<name>A0ABW3UYJ7_9BACL</name>
<evidence type="ECO:0000259" key="3">
    <source>
        <dbReference type="Pfam" id="PF20696"/>
    </source>
</evidence>
<feature type="domain" description="3-octaprenyl-4-hydroxybenzoate carboxy-lyase-like Rift-related" evidence="1">
    <location>
        <begin position="96"/>
        <end position="294"/>
    </location>
</feature>
<dbReference type="NCBIfam" id="TIGR00148">
    <property type="entry name" value="UbiD family decarboxylase"/>
    <property type="match status" value="1"/>
</dbReference>
<dbReference type="EMBL" id="JBHTLU010000047">
    <property type="protein sequence ID" value="MFD1224725.1"/>
    <property type="molecule type" value="Genomic_DNA"/>
</dbReference>
<dbReference type="InterPro" id="IPR048304">
    <property type="entry name" value="UbiD_Rift_dom"/>
</dbReference>
<organism evidence="4 5">
    <name type="scientific">Paenibacillus vulneris</name>
    <dbReference type="NCBI Taxonomy" id="1133364"/>
    <lineage>
        <taxon>Bacteria</taxon>
        <taxon>Bacillati</taxon>
        <taxon>Bacillota</taxon>
        <taxon>Bacilli</taxon>
        <taxon>Bacillales</taxon>
        <taxon>Paenibacillaceae</taxon>
        <taxon>Paenibacillus</taxon>
    </lineage>
</organism>
<dbReference type="Pfam" id="PF01977">
    <property type="entry name" value="UbiD"/>
    <property type="match status" value="1"/>
</dbReference>